<proteinExistence type="predicted"/>
<organism evidence="1 2">
    <name type="scientific">Panagrolaimus sp. PS1159</name>
    <dbReference type="NCBI Taxonomy" id="55785"/>
    <lineage>
        <taxon>Eukaryota</taxon>
        <taxon>Metazoa</taxon>
        <taxon>Ecdysozoa</taxon>
        <taxon>Nematoda</taxon>
        <taxon>Chromadorea</taxon>
        <taxon>Rhabditida</taxon>
        <taxon>Tylenchina</taxon>
        <taxon>Panagrolaimomorpha</taxon>
        <taxon>Panagrolaimoidea</taxon>
        <taxon>Panagrolaimidae</taxon>
        <taxon>Panagrolaimus</taxon>
    </lineage>
</organism>
<evidence type="ECO:0000313" key="1">
    <source>
        <dbReference type="Proteomes" id="UP000887580"/>
    </source>
</evidence>
<accession>A0AC35GN06</accession>
<dbReference type="WBParaSite" id="PS1159_v2.g6656.t1">
    <property type="protein sequence ID" value="PS1159_v2.g6656.t1"/>
    <property type="gene ID" value="PS1159_v2.g6656"/>
</dbReference>
<evidence type="ECO:0000313" key="2">
    <source>
        <dbReference type="WBParaSite" id="PS1159_v2.g6656.t1"/>
    </source>
</evidence>
<name>A0AC35GN06_9BILA</name>
<protein>
    <submittedName>
        <fullName evidence="2">Uncharacterized protein</fullName>
    </submittedName>
</protein>
<reference evidence="2" key="1">
    <citation type="submission" date="2022-11" db="UniProtKB">
        <authorList>
            <consortium name="WormBaseParasite"/>
        </authorList>
    </citation>
    <scope>IDENTIFICATION</scope>
</reference>
<dbReference type="Proteomes" id="UP000887580">
    <property type="component" value="Unplaced"/>
</dbReference>
<sequence length="319" mass="36980">MATKDRPKHSANRKLPNNNNNVKLQYTNLGDEPENLFACEFARLKVSNGDDSGKKKLKSCLKNSFQLTKLPTRKRTVCFALNEEVVKYEAGEILSSCHSSNSDMEQPAAKRRRVEIVPEGFLYGNFPSNEKMQQPKNNNTRVQRSSSISTNQQSHILPPKMMVYKNVNSMFAFCTPFQASSPFTDQQSFHPFHQKNIQPPFPIMQQNDRANKNVFSGYQLQRTLSMRDNHYHKIQRRQSFSQQNVRTSSQHFRLYNTPSPNQMMQQNGMKYNNNYQFQLSPSNPVNQQTHRNPTQGFHPNVMNATKYTTFKFVPDPSRK</sequence>